<dbReference type="InterPro" id="IPR022441">
    <property type="entry name" value="Para_beta_helix_rpt-2"/>
</dbReference>
<proteinExistence type="predicted"/>
<feature type="domain" description="Carbohydrate-binding/sugar hydrolysis" evidence="5">
    <location>
        <begin position="310"/>
        <end position="455"/>
    </location>
</feature>
<keyword evidence="4" id="KW-0812">Transmembrane</keyword>
<dbReference type="SMART" id="SM00710">
    <property type="entry name" value="PbH1"/>
    <property type="match status" value="32"/>
</dbReference>
<accession>A0A0S1XDP1</accession>
<protein>
    <recommendedName>
        <fullName evidence="5">Carbohydrate-binding/sugar hydrolysis domain-containing protein</fullName>
    </recommendedName>
</protein>
<dbReference type="Gene3D" id="2.160.20.10">
    <property type="entry name" value="Single-stranded right-handed beta-helix, Pectin lyase-like"/>
    <property type="match status" value="5"/>
</dbReference>
<organism evidence="6 7">
    <name type="scientific">Thermococcus barophilus</name>
    <dbReference type="NCBI Taxonomy" id="55802"/>
    <lineage>
        <taxon>Archaea</taxon>
        <taxon>Methanobacteriati</taxon>
        <taxon>Methanobacteriota</taxon>
        <taxon>Thermococci</taxon>
        <taxon>Thermococcales</taxon>
        <taxon>Thermococcaceae</taxon>
        <taxon>Thermococcus</taxon>
    </lineage>
</organism>
<keyword evidence="4" id="KW-0472">Membrane</keyword>
<dbReference type="InterPro" id="IPR006633">
    <property type="entry name" value="Carb-bd_sugar_hydrolysis-dom"/>
</dbReference>
<dbReference type="PANTHER" id="PTHR22990">
    <property type="entry name" value="F-BOX ONLY PROTEIN"/>
    <property type="match status" value="1"/>
</dbReference>
<dbReference type="Pfam" id="PF17957">
    <property type="entry name" value="Big_7"/>
    <property type="match status" value="1"/>
</dbReference>
<evidence type="ECO:0000313" key="6">
    <source>
        <dbReference type="EMBL" id="ALM75897.1"/>
    </source>
</evidence>
<evidence type="ECO:0000256" key="4">
    <source>
        <dbReference type="SAM" id="Phobius"/>
    </source>
</evidence>
<dbReference type="InterPro" id="IPR007742">
    <property type="entry name" value="NosD_dom"/>
</dbReference>
<keyword evidence="2" id="KW-0677">Repeat</keyword>
<gene>
    <name evidence="6" type="ORF">TBCH5v1_1994</name>
</gene>
<evidence type="ECO:0000313" key="7">
    <source>
        <dbReference type="Proteomes" id="UP000066042"/>
    </source>
</evidence>
<feature type="domain" description="Carbohydrate-binding/sugar hydrolysis" evidence="5">
    <location>
        <begin position="593"/>
        <end position="737"/>
    </location>
</feature>
<dbReference type="Pfam" id="PF13229">
    <property type="entry name" value="Beta_helix"/>
    <property type="match status" value="1"/>
</dbReference>
<dbReference type="STRING" id="55802.TBCH5v1_1994"/>
<keyword evidence="3" id="KW-0833">Ubl conjugation pathway</keyword>
<dbReference type="PATRIC" id="fig|55802.8.peg.1974"/>
<evidence type="ECO:0000256" key="3">
    <source>
        <dbReference type="ARBA" id="ARBA00022786"/>
    </source>
</evidence>
<dbReference type="SMART" id="SM00722">
    <property type="entry name" value="CASH"/>
    <property type="match status" value="3"/>
</dbReference>
<comment type="pathway">
    <text evidence="1">Protein modification; protein ubiquitination.</text>
</comment>
<sequence>MLSVFLLKFSSGGKCMKKLGAFIIGMLLIFSIMGMFYPVKGEGQCTPENPCYITQCTMITQSGYYKLANDIVVNDVSQFIPVHAGEDENGLQTYAGKSCVAIYEDYVIIDGNGKKILLNIPMEERPSKVLSAVYVDHEQAEFLIEIKSLVMDGWDVGVDTGINRLRYTVEEIMNPSLEVVGVDHYVTFSIITSQSKTNFLLYNNTIRNTIIGIALSGYIVSDPSFPLKAGIQSSNLKPLLPVLPRFSGFLENTFEDNIVSVHLSGMAAWSNETTPFLMANNTVRKSYMGVVIHTAIPAVKEFGAFDYLHKSKGPTLVNNEIVNNTQGLTIVASKKVGLINNSVKNNRFGIIIRGEKNLSKVLSEGGEQNGILNCGLDCLSEYWIGITSNVTISGNEITNNTWGIAISTAENLTISGNLIADNRDTYEEVPYTLPNGKEVEAYAVPSFPLYGIGLYLHNVSNSLIENNELFGNGIGPISPEYFPFCDSCEYIDNMARNHAPLGYIGALIDIEGENNTIKGNYIHDNAGIGIYLRSRDELEKNVLVNDYISTIGTDGYFTDFEVKETTVSGRPVLMVKNAKDVLINNAGQVFVVNSSNVRIEGLEFQSYKATPVIVSGSSDVEIRAVNAKELEGIAGIYVQDSSGVRITESSFERNYYASIGVKDSKDVLIEGNRFSENFGIPVLASGVEGLDIRNNEMSSSGGGVVALNIENGRIADNRVHDAVMRKRLLGWSGEYQYDPLFGYYFYATPVFERPYPWLPGIEVGYSPIATIVVNGTGLEITSNEILENELAGIHVWNGKNIEITSNGVENNSRGGVILGLPVRTGNSIRVEEVIVRENTFVNNGLSITGDYGSTLIDRLLIPEVPLVRNIRVEDNTVNGRPLVYLENEEGVEISNAGQVIAVNSTFTVKGLDVPFADLPLLAIDSRVTIEDSSFQGRWGVAILRSNASIKNTRVEHGAEWVYYSYQDPVSEKIVNGSTPLLSFGFHLVYSNATLLDVDVVSKVESNSSMTGIDVYAEPTRLYSPVSVKISGAKVENELTGIDVTAQDVEIMYSEIENSHTAINVKAYGKATIEGNRISNAIWGLCISPSRHGQVIIAENIIHNVEEAGINIGGKDDLSNFNVTGNEVRNSKYGLLVTVPYQSMGNGVISNNLFAENYYGLILGARTMENVEVHTNWLVNNTYGLTINAEKSEEVTVYNNYFDNYRDVYISHTLGGVSFNTTVMPGRNIVGGPLIGGNYWERYDGTDENFDGIGDEPYQIAYGTYDYLPLIKFKPKSIGGEFPIIINEPGYYRLETDGENLSMEYAVLINSNNVLLDGGNHTLSGKELALYGVKVESVENVTVVNLNLKGWLLAGIYAENTLNARISGNTVTGNTAEGIDIRNSRGAEVSYNTIKDLTGDGVYLKDTVNSSISHNTVENAKGSGMELDTGSAGNLVWGNSISSSGVGIYLRPGSKSNVIFSNLVINNSLGVYVSNSKFNLIYNNYFDNARNVKVLGNVTNHWNVTKREGKNILGGNLLGGNYWSELKDCEDKNLDGFCDVPYVIDDNNVDYLPLTVSSDTKPPEVEIIFPENTTYYQNVTEIKVRASDDHVVEKVMALVDGSTWITLEFDGEYYTAKITLEEGHHAIEVYAYDAAGNVNLTRLEFTVEIKEIKTSIEDQETAQLSFAILTYLYYQWYQKAFEEFNVLYNSSAQNLDNETLVRIKDFLALAKKEYRWVEGHYHSLLQADIGALIHMRKAYSLH</sequence>
<dbReference type="Pfam" id="PF05048">
    <property type="entry name" value="NosD"/>
    <property type="match status" value="3"/>
</dbReference>
<evidence type="ECO:0000256" key="1">
    <source>
        <dbReference type="ARBA" id="ARBA00004906"/>
    </source>
</evidence>
<evidence type="ECO:0000259" key="5">
    <source>
        <dbReference type="SMART" id="SM00722"/>
    </source>
</evidence>
<dbReference type="PANTHER" id="PTHR22990:SF15">
    <property type="entry name" value="F-BOX ONLY PROTEIN 10"/>
    <property type="match status" value="1"/>
</dbReference>
<dbReference type="NCBIfam" id="TIGR03804">
    <property type="entry name" value="para_beta_helix"/>
    <property type="match status" value="3"/>
</dbReference>
<dbReference type="InterPro" id="IPR012334">
    <property type="entry name" value="Pectin_lyas_fold"/>
</dbReference>
<dbReference type="SUPFAM" id="SSF51126">
    <property type="entry name" value="Pectin lyase-like"/>
    <property type="match status" value="6"/>
</dbReference>
<feature type="domain" description="Carbohydrate-binding/sugar hydrolysis" evidence="5">
    <location>
        <begin position="1286"/>
        <end position="1427"/>
    </location>
</feature>
<evidence type="ECO:0000256" key="2">
    <source>
        <dbReference type="ARBA" id="ARBA00022737"/>
    </source>
</evidence>
<feature type="transmembrane region" description="Helical" evidence="4">
    <location>
        <begin position="21"/>
        <end position="39"/>
    </location>
</feature>
<dbReference type="InterPro" id="IPR006626">
    <property type="entry name" value="PbH1"/>
</dbReference>
<dbReference type="InterPro" id="IPR039448">
    <property type="entry name" value="Beta_helix"/>
</dbReference>
<reference evidence="6 7" key="1">
    <citation type="journal article" date="2016" name="Genome Announc.">
        <title>Complete genome sequence of the hyperthermophilic and piezophilic archaeon Thermococcus barophilus Ch5, capable of growth at the expense of hydrogenogenesis from carbon monoxide and formate.</title>
        <authorList>
            <person name="Oger P."/>
            <person name="Sokolova T.G."/>
            <person name="Kozhevnikova D.A."/>
            <person name="Taranov E.A."/>
            <person name="Vannier P."/>
            <person name="Lee H.S."/>
            <person name="Kwon K.K."/>
            <person name="Kang S.G."/>
            <person name="Lee J.H."/>
            <person name="Bonch-Osmolovskaya E.A."/>
            <person name="Lebedinsky A.V."/>
        </authorList>
    </citation>
    <scope>NUCLEOTIDE SEQUENCE [LARGE SCALE GENOMIC DNA]</scope>
    <source>
        <strain evidence="7">Ch5</strain>
    </source>
</reference>
<keyword evidence="4" id="KW-1133">Transmembrane helix</keyword>
<name>A0A0S1XDP1_THEBA</name>
<dbReference type="InterPro" id="IPR013783">
    <property type="entry name" value="Ig-like_fold"/>
</dbReference>
<dbReference type="EMBL" id="CP013050">
    <property type="protein sequence ID" value="ALM75897.1"/>
    <property type="molecule type" value="Genomic_DNA"/>
</dbReference>
<dbReference type="Proteomes" id="UP000066042">
    <property type="component" value="Chromosome"/>
</dbReference>
<dbReference type="InterPro" id="IPR011050">
    <property type="entry name" value="Pectin_lyase_fold/virulence"/>
</dbReference>
<dbReference type="InterPro" id="IPR051550">
    <property type="entry name" value="SCF-Subunits/Alg-Epimerases"/>
</dbReference>
<dbReference type="Gene3D" id="2.60.40.10">
    <property type="entry name" value="Immunoglobulins"/>
    <property type="match status" value="1"/>
</dbReference>